<feature type="region of interest" description="Disordered" evidence="1">
    <location>
        <begin position="104"/>
        <end position="130"/>
    </location>
</feature>
<evidence type="ECO:0000313" key="3">
    <source>
        <dbReference type="WBParaSite" id="TREG1_53720.3"/>
    </source>
</evidence>
<organism evidence="2 3">
    <name type="scientific">Trichobilharzia regenti</name>
    <name type="common">Nasal bird schistosome</name>
    <dbReference type="NCBI Taxonomy" id="157069"/>
    <lineage>
        <taxon>Eukaryota</taxon>
        <taxon>Metazoa</taxon>
        <taxon>Spiralia</taxon>
        <taxon>Lophotrochozoa</taxon>
        <taxon>Platyhelminthes</taxon>
        <taxon>Trematoda</taxon>
        <taxon>Digenea</taxon>
        <taxon>Strigeidida</taxon>
        <taxon>Schistosomatoidea</taxon>
        <taxon>Schistosomatidae</taxon>
        <taxon>Trichobilharzia</taxon>
    </lineage>
</organism>
<accession>A0AA85K0T5</accession>
<dbReference type="AlphaFoldDB" id="A0AA85K0T5"/>
<sequence>MLQKRSNFNVRNSYSRIYTSSHILLQNSTPIRYLVVRSLEDDTVVAIPNTWVMRSGLCAYSSTANHLEPMFTGAGWSVFQFRQLQEFDTYENCKKGIELMKSNDQGTRNVDMDDDTLPMPSKRPKRDAKKNDKNFLYNSMDIEVAASEVGCIKPQYPDYNIFDDFVAPIPSTSGAPQFQSSSPIAKKKCVCDRLPSNEYATESLIKKLLGNYLKIIIYLKIQIWKS</sequence>
<proteinExistence type="predicted"/>
<evidence type="ECO:0000256" key="1">
    <source>
        <dbReference type="SAM" id="MobiDB-lite"/>
    </source>
</evidence>
<dbReference type="WBParaSite" id="TREG1_53720.3">
    <property type="protein sequence ID" value="TREG1_53720.3"/>
    <property type="gene ID" value="TREG1_53720"/>
</dbReference>
<protein>
    <submittedName>
        <fullName evidence="3">Uncharacterized protein</fullName>
    </submittedName>
</protein>
<dbReference type="Proteomes" id="UP000050795">
    <property type="component" value="Unassembled WGS sequence"/>
</dbReference>
<reference evidence="3" key="2">
    <citation type="submission" date="2023-11" db="UniProtKB">
        <authorList>
            <consortium name="WormBaseParasite"/>
        </authorList>
    </citation>
    <scope>IDENTIFICATION</scope>
</reference>
<name>A0AA85K0T5_TRIRE</name>
<keyword evidence="2" id="KW-1185">Reference proteome</keyword>
<reference evidence="2" key="1">
    <citation type="submission" date="2022-06" db="EMBL/GenBank/DDBJ databases">
        <authorList>
            <person name="Berger JAMES D."/>
            <person name="Berger JAMES D."/>
        </authorList>
    </citation>
    <scope>NUCLEOTIDE SEQUENCE [LARGE SCALE GENOMIC DNA]</scope>
</reference>
<evidence type="ECO:0000313" key="2">
    <source>
        <dbReference type="Proteomes" id="UP000050795"/>
    </source>
</evidence>